<feature type="transmembrane region" description="Helical" evidence="1">
    <location>
        <begin position="125"/>
        <end position="144"/>
    </location>
</feature>
<feature type="transmembrane region" description="Helical" evidence="1">
    <location>
        <begin position="177"/>
        <end position="196"/>
    </location>
</feature>
<dbReference type="InterPro" id="IPR000620">
    <property type="entry name" value="EamA_dom"/>
</dbReference>
<feature type="transmembrane region" description="Helical" evidence="1">
    <location>
        <begin position="263"/>
        <end position="282"/>
    </location>
</feature>
<gene>
    <name evidence="3" type="ORF">SAMN02927914_02211</name>
</gene>
<dbReference type="STRING" id="1165689.SAMN02927914_02211"/>
<evidence type="ECO:0000313" key="3">
    <source>
        <dbReference type="EMBL" id="SDA67971.1"/>
    </source>
</evidence>
<feature type="transmembrane region" description="Helical" evidence="1">
    <location>
        <begin position="203"/>
        <end position="221"/>
    </location>
</feature>
<feature type="transmembrane region" description="Helical" evidence="1">
    <location>
        <begin position="233"/>
        <end position="251"/>
    </location>
</feature>
<feature type="transmembrane region" description="Helical" evidence="1">
    <location>
        <begin position="60"/>
        <end position="83"/>
    </location>
</feature>
<organism evidence="3 4">
    <name type="scientific">Mesorhizobium qingshengii</name>
    <dbReference type="NCBI Taxonomy" id="1165689"/>
    <lineage>
        <taxon>Bacteria</taxon>
        <taxon>Pseudomonadati</taxon>
        <taxon>Pseudomonadota</taxon>
        <taxon>Alphaproteobacteria</taxon>
        <taxon>Hyphomicrobiales</taxon>
        <taxon>Phyllobacteriaceae</taxon>
        <taxon>Mesorhizobium</taxon>
    </lineage>
</organism>
<feature type="domain" description="EamA" evidence="2">
    <location>
        <begin position="36"/>
        <end position="167"/>
    </location>
</feature>
<proteinExistence type="predicted"/>
<feature type="transmembrane region" description="Helical" evidence="1">
    <location>
        <begin position="95"/>
        <end position="119"/>
    </location>
</feature>
<dbReference type="GO" id="GO:0016020">
    <property type="term" value="C:membrane"/>
    <property type="evidence" value="ECO:0007669"/>
    <property type="project" value="InterPro"/>
</dbReference>
<dbReference type="PANTHER" id="PTHR22911">
    <property type="entry name" value="ACYL-MALONYL CONDENSING ENZYME-RELATED"/>
    <property type="match status" value="1"/>
</dbReference>
<protein>
    <submittedName>
        <fullName evidence="3">EamA domain-containing membrane protein RarD</fullName>
    </submittedName>
</protein>
<dbReference type="PANTHER" id="PTHR22911:SF137">
    <property type="entry name" value="SOLUTE CARRIER FAMILY 35 MEMBER G2-RELATED"/>
    <property type="match status" value="1"/>
</dbReference>
<name>A0A1G5XC42_9HYPH</name>
<keyword evidence="1" id="KW-0812">Transmembrane</keyword>
<keyword evidence="1" id="KW-0472">Membrane</keyword>
<sequence>MPVFQPVGWRVRHCAGSPASHCESCRMSSHNDHQKGLLITAIGGLTLTVDIPLIRLADGGAWTILLLRTGTTFVAAMIIWSIWRALSRNAPQLIPGWSGLVVAICYGLTSITFVTAVYHTSTADLVFILAFNTVFAALLSWIFLKERPRLVTLAAMLIMILGVLVIVGGSVGTGHLFGDFMALCSAFFIAVAITISRASGKDMGFTALVGVLLPLALAAFMVTGEGIQVNAPWWIIFNGAVVMPISFFCLANGPKYISGPEVAMFYLLETVLAPVWVWMIFAETPTRNSLIGGAILIITLVGHSLWQLHEGRKRRTDLAVHHPA</sequence>
<dbReference type="EMBL" id="FMXM01000005">
    <property type="protein sequence ID" value="SDA67971.1"/>
    <property type="molecule type" value="Genomic_DNA"/>
</dbReference>
<dbReference type="AlphaFoldDB" id="A0A1G5XC42"/>
<feature type="transmembrane region" description="Helical" evidence="1">
    <location>
        <begin position="288"/>
        <end position="306"/>
    </location>
</feature>
<evidence type="ECO:0000259" key="2">
    <source>
        <dbReference type="Pfam" id="PF00892"/>
    </source>
</evidence>
<evidence type="ECO:0000313" key="4">
    <source>
        <dbReference type="Proteomes" id="UP000198588"/>
    </source>
</evidence>
<accession>A0A1G5XC42</accession>
<reference evidence="3 4" key="1">
    <citation type="submission" date="2016-10" db="EMBL/GenBank/DDBJ databases">
        <authorList>
            <person name="de Groot N.N."/>
        </authorList>
    </citation>
    <scope>NUCLEOTIDE SEQUENCE [LARGE SCALE GENOMIC DNA]</scope>
    <source>
        <strain evidence="3 4">CGMCC 1.12097</strain>
    </source>
</reference>
<dbReference type="InterPro" id="IPR037185">
    <property type="entry name" value="EmrE-like"/>
</dbReference>
<dbReference type="Proteomes" id="UP000198588">
    <property type="component" value="Unassembled WGS sequence"/>
</dbReference>
<feature type="transmembrane region" description="Helical" evidence="1">
    <location>
        <begin position="36"/>
        <end position="54"/>
    </location>
</feature>
<dbReference type="SUPFAM" id="SSF103481">
    <property type="entry name" value="Multidrug resistance efflux transporter EmrE"/>
    <property type="match status" value="2"/>
</dbReference>
<dbReference type="Pfam" id="PF00892">
    <property type="entry name" value="EamA"/>
    <property type="match status" value="2"/>
</dbReference>
<feature type="domain" description="EamA" evidence="2">
    <location>
        <begin position="177"/>
        <end position="301"/>
    </location>
</feature>
<evidence type="ECO:0000256" key="1">
    <source>
        <dbReference type="SAM" id="Phobius"/>
    </source>
</evidence>
<feature type="transmembrane region" description="Helical" evidence="1">
    <location>
        <begin position="151"/>
        <end position="171"/>
    </location>
</feature>
<keyword evidence="1" id="KW-1133">Transmembrane helix</keyword>